<reference evidence="1 2" key="1">
    <citation type="submission" date="2020-03" db="EMBL/GenBank/DDBJ databases">
        <title>Dissostichus mawsoni Genome sequencing and assembly.</title>
        <authorList>
            <person name="Park H."/>
        </authorList>
    </citation>
    <scope>NUCLEOTIDE SEQUENCE [LARGE SCALE GENOMIC DNA]</scope>
    <source>
        <strain evidence="1">DM0001</strain>
        <tissue evidence="1">Muscle</tissue>
    </source>
</reference>
<gene>
    <name evidence="1" type="ORF">F7725_025304</name>
</gene>
<comment type="caution">
    <text evidence="1">The sequence shown here is derived from an EMBL/GenBank/DDBJ whole genome shotgun (WGS) entry which is preliminary data.</text>
</comment>
<sequence length="104" mass="12034">MQQGPVSRLNGIDQFFGHTFGPPGLQKPQGMELFRLKHKWLFHGRLEMPCPCLSRPQEKGVGGGLKILLNWYISNRRFQIGSCQFVTWKKWFAVVKGWLVYDLA</sequence>
<proteinExistence type="predicted"/>
<accession>A0A7J5XAS1</accession>
<dbReference type="AlphaFoldDB" id="A0A7J5XAS1"/>
<evidence type="ECO:0000313" key="2">
    <source>
        <dbReference type="Proteomes" id="UP000518266"/>
    </source>
</evidence>
<organism evidence="1 2">
    <name type="scientific">Dissostichus mawsoni</name>
    <name type="common">Antarctic cod</name>
    <dbReference type="NCBI Taxonomy" id="36200"/>
    <lineage>
        <taxon>Eukaryota</taxon>
        <taxon>Metazoa</taxon>
        <taxon>Chordata</taxon>
        <taxon>Craniata</taxon>
        <taxon>Vertebrata</taxon>
        <taxon>Euteleostomi</taxon>
        <taxon>Actinopterygii</taxon>
        <taxon>Neopterygii</taxon>
        <taxon>Teleostei</taxon>
        <taxon>Neoteleostei</taxon>
        <taxon>Acanthomorphata</taxon>
        <taxon>Eupercaria</taxon>
        <taxon>Perciformes</taxon>
        <taxon>Notothenioidei</taxon>
        <taxon>Nototheniidae</taxon>
        <taxon>Dissostichus</taxon>
    </lineage>
</organism>
<keyword evidence="2" id="KW-1185">Reference proteome</keyword>
<dbReference type="EMBL" id="JAAKFY010000026">
    <property type="protein sequence ID" value="KAF3834100.1"/>
    <property type="molecule type" value="Genomic_DNA"/>
</dbReference>
<name>A0A7J5XAS1_DISMA</name>
<protein>
    <submittedName>
        <fullName evidence="1">Uncharacterized protein</fullName>
    </submittedName>
</protein>
<dbReference type="Proteomes" id="UP000518266">
    <property type="component" value="Unassembled WGS sequence"/>
</dbReference>
<evidence type="ECO:0000313" key="1">
    <source>
        <dbReference type="EMBL" id="KAF3834100.1"/>
    </source>
</evidence>